<dbReference type="Pfam" id="PF07687">
    <property type="entry name" value="M20_dimer"/>
    <property type="match status" value="1"/>
</dbReference>
<dbReference type="PANTHER" id="PTHR43808:SF17">
    <property type="entry name" value="PEPTIDASE M20"/>
    <property type="match status" value="1"/>
</dbReference>
<name>A0ABT4QEX0_9BACL</name>
<keyword evidence="1" id="KW-0479">Metal-binding</keyword>
<sequence>MNQPNETAHVISGDVKKVFEHLLADPYVNSGLEFIQSDNDQTLADQIEITEIPAPPFKEEVRAEYFKKRLEALGLLDARMDREGNVYGIRPGTGEGPKLFISAHLDTVFPEGTDTSVRKEGGRYIGPGITDDGRGLAALLSLVRAFHFANIQTKGDILFGAVVGEEGLGDLRGIKAIFRERHDIDGFISIEPGKPSRTIYLATGSRRYRFTYKGPGGHSYGAFGIPSAIHALGRAIAKISDLCPPEIPKTTFTVGTINGGTSVNTIAAEAIMLIDLRSTSPEELLKIEEQVFAIVKDAAVEENTRWKSDAIQVDIAIVGDRPAGSQPSEAIIVQAALASTEALGFEPLLSQPSSTDANVPISLGIPAVTLGGGGSNGGAHTLDEWFDPTDAHYGVQRIFLTMLGLVGVDNATEPLLQRNGR</sequence>
<dbReference type="SUPFAM" id="SSF55031">
    <property type="entry name" value="Bacterial exopeptidase dimerisation domain"/>
    <property type="match status" value="1"/>
</dbReference>
<accession>A0ABT4QEX0</accession>
<evidence type="ECO:0000256" key="2">
    <source>
        <dbReference type="ARBA" id="ARBA00022801"/>
    </source>
</evidence>
<feature type="domain" description="Peptidase M20 dimerisation" evidence="3">
    <location>
        <begin position="204"/>
        <end position="301"/>
    </location>
</feature>
<dbReference type="InterPro" id="IPR011650">
    <property type="entry name" value="Peptidase_M20_dimer"/>
</dbReference>
<evidence type="ECO:0000313" key="5">
    <source>
        <dbReference type="Proteomes" id="UP001527882"/>
    </source>
</evidence>
<dbReference type="RefSeq" id="WP_269883763.1">
    <property type="nucleotide sequence ID" value="NZ_JAQAGZ010000016.1"/>
</dbReference>
<dbReference type="Pfam" id="PF01546">
    <property type="entry name" value="Peptidase_M20"/>
    <property type="match status" value="1"/>
</dbReference>
<comment type="caution">
    <text evidence="4">The sequence shown here is derived from an EMBL/GenBank/DDBJ whole genome shotgun (WGS) entry which is preliminary data.</text>
</comment>
<dbReference type="Proteomes" id="UP001527882">
    <property type="component" value="Unassembled WGS sequence"/>
</dbReference>
<gene>
    <name evidence="4" type="ORF">O9H85_22990</name>
</gene>
<organism evidence="4 5">
    <name type="scientific">Paenibacillus gyeongsangnamensis</name>
    <dbReference type="NCBI Taxonomy" id="3388067"/>
    <lineage>
        <taxon>Bacteria</taxon>
        <taxon>Bacillati</taxon>
        <taxon>Bacillota</taxon>
        <taxon>Bacilli</taxon>
        <taxon>Bacillales</taxon>
        <taxon>Paenibacillaceae</taxon>
        <taxon>Paenibacillus</taxon>
    </lineage>
</organism>
<dbReference type="SUPFAM" id="SSF53187">
    <property type="entry name" value="Zn-dependent exopeptidases"/>
    <property type="match status" value="1"/>
</dbReference>
<evidence type="ECO:0000256" key="1">
    <source>
        <dbReference type="ARBA" id="ARBA00022723"/>
    </source>
</evidence>
<keyword evidence="5" id="KW-1185">Reference proteome</keyword>
<protein>
    <submittedName>
        <fullName evidence="4">M20/M25/M40 family metallo-hydrolase</fullName>
    </submittedName>
</protein>
<keyword evidence="2" id="KW-0378">Hydrolase</keyword>
<evidence type="ECO:0000313" key="4">
    <source>
        <dbReference type="EMBL" id="MCZ8515230.1"/>
    </source>
</evidence>
<dbReference type="Gene3D" id="3.30.70.360">
    <property type="match status" value="1"/>
</dbReference>
<dbReference type="InterPro" id="IPR002933">
    <property type="entry name" value="Peptidase_M20"/>
</dbReference>
<dbReference type="EMBL" id="JAQAGZ010000016">
    <property type="protein sequence ID" value="MCZ8515230.1"/>
    <property type="molecule type" value="Genomic_DNA"/>
</dbReference>
<dbReference type="InterPro" id="IPR036264">
    <property type="entry name" value="Bact_exopeptidase_dim_dom"/>
</dbReference>
<dbReference type="InterPro" id="IPR050072">
    <property type="entry name" value="Peptidase_M20A"/>
</dbReference>
<proteinExistence type="predicted"/>
<dbReference type="PANTHER" id="PTHR43808">
    <property type="entry name" value="ACETYLORNITHINE DEACETYLASE"/>
    <property type="match status" value="1"/>
</dbReference>
<evidence type="ECO:0000259" key="3">
    <source>
        <dbReference type="Pfam" id="PF07687"/>
    </source>
</evidence>
<dbReference type="Gene3D" id="3.40.630.10">
    <property type="entry name" value="Zn peptidases"/>
    <property type="match status" value="1"/>
</dbReference>
<reference evidence="4 5" key="1">
    <citation type="submission" date="2022-12" db="EMBL/GenBank/DDBJ databases">
        <title>Draft genome sequence of Paenibacillus sp. dW9.</title>
        <authorList>
            <person name="Choi E.-W."/>
            <person name="Kim D.-U."/>
        </authorList>
    </citation>
    <scope>NUCLEOTIDE SEQUENCE [LARGE SCALE GENOMIC DNA]</scope>
    <source>
        <strain evidence="5">dW9</strain>
    </source>
</reference>